<sequence length="736" mass="83205">MIGLFVIGTVYSWYHTTDKSNLLILVLIFLLGIVYLQTLNLEWQQDKLKQIVGNKVRLKGRVIKAEITNKRASYVVTDLKIPEFDYSSTRRILLTDWYPNSQVRLSYGDRIAATTRLEFPNRQRNPGGFSYRSYLKQQGIYVVGQIKQLEKIGHQDSLIELLFNLKSQIIANFDSYFSGTNSQFLQALLLGVKFKLPAKINERFRELGISHLLVISGFHIGIISYLIYSLGEQFGLSDGLILFLTSFSLGVYLLLVGVQTSSLRAVLLINLVLIGKYFDRKIDLYNLLAGVGLIILLINPRSLFTVSFQLSFGAVIAIVYLAPVLERYFIWLPTRLNQMLTATLAAQVGLFPILAYYFNQVSLGGLIANLLVMPIVSLILWLGMIFIVVSFFSQIATEILAFIIKLLIFMALQLVEWLANYIAFKLFVATPSLLGIIIYYIVVYYLSQLMKLSLIPYSKQYRKKASIIALSLVLLLILQLGFINQQQLKIIFFDVGSADGVYFRLPTGEHILVDAGKNGGEIINFLRMQGINHLDAIFVSHFHKDHVGGVLPIVKKFAVNKVFYPSPAKKNEFKQQLTQIAKNKGIKLIKLMAGDKISVFPINIRAIGPSLPWAEELKTNNNSLVLQVIYKQFRLLLTGDIERLIEQRLVNNRKLKSSILKVAHHGSSTSSTKRFINSVNPYLAIISVGKNNYGHPSPIVINRLKSKGIKVLRTDKKGAITIITDGERYKYNTFLN</sequence>
<feature type="transmembrane region" description="Helical" evidence="6">
    <location>
        <begin position="310"/>
        <end position="332"/>
    </location>
</feature>
<dbReference type="eggNOG" id="COG0658">
    <property type="taxonomic scope" value="Bacteria"/>
</dbReference>
<evidence type="ECO:0000256" key="4">
    <source>
        <dbReference type="ARBA" id="ARBA00022989"/>
    </source>
</evidence>
<reference evidence="9" key="1">
    <citation type="submission" date="2012-02" db="EMBL/GenBank/DDBJ databases">
        <title>The complete genome of Halobacteroides halobius DSM 5150.</title>
        <authorList>
            <person name="Lucas S."/>
            <person name="Copeland A."/>
            <person name="Lapidus A."/>
            <person name="Glavina del Rio T."/>
            <person name="Dalin E."/>
            <person name="Tice H."/>
            <person name="Bruce D."/>
            <person name="Goodwin L."/>
            <person name="Pitluck S."/>
            <person name="Peters L."/>
            <person name="Mikhailova N."/>
            <person name="Gu W."/>
            <person name="Kyrpides N."/>
            <person name="Mavromatis K."/>
            <person name="Ivanova N."/>
            <person name="Brettin T."/>
            <person name="Detter J.C."/>
            <person name="Han C."/>
            <person name="Larimer F."/>
            <person name="Land M."/>
            <person name="Hauser L."/>
            <person name="Markowitz V."/>
            <person name="Cheng J.-F."/>
            <person name="Hugenholtz P."/>
            <person name="Woyke T."/>
            <person name="Wu D."/>
            <person name="Tindall B."/>
            <person name="Pomrenke H."/>
            <person name="Brambilla E."/>
            <person name="Klenk H.-P."/>
            <person name="Eisen J.A."/>
        </authorList>
    </citation>
    <scope>NUCLEOTIDE SEQUENCE [LARGE SCALE GENOMIC DNA]</scope>
    <source>
        <strain evidence="9">ATCC 35273 / DSM 5150 / MD-1</strain>
    </source>
</reference>
<keyword evidence="5 6" id="KW-0472">Membrane</keyword>
<dbReference type="SMART" id="SM00849">
    <property type="entry name" value="Lactamase_B"/>
    <property type="match status" value="1"/>
</dbReference>
<evidence type="ECO:0000313" key="8">
    <source>
        <dbReference type="EMBL" id="AGB41822.1"/>
    </source>
</evidence>
<organism evidence="8 9">
    <name type="scientific">Halobacteroides halobius (strain ATCC 35273 / DSM 5150 / MD-1)</name>
    <dbReference type="NCBI Taxonomy" id="748449"/>
    <lineage>
        <taxon>Bacteria</taxon>
        <taxon>Bacillati</taxon>
        <taxon>Bacillota</taxon>
        <taxon>Clostridia</taxon>
        <taxon>Halanaerobiales</taxon>
        <taxon>Halobacteroidaceae</taxon>
        <taxon>Halobacteroides</taxon>
    </lineage>
</organism>
<dbReference type="EMBL" id="CP003359">
    <property type="protein sequence ID" value="AGB41822.1"/>
    <property type="molecule type" value="Genomic_DNA"/>
</dbReference>
<dbReference type="eggNOG" id="COG2333">
    <property type="taxonomic scope" value="Bacteria"/>
</dbReference>
<dbReference type="Gene3D" id="3.60.15.10">
    <property type="entry name" value="Ribonuclease Z/Hydroxyacylglutathione hydrolase-like"/>
    <property type="match status" value="1"/>
</dbReference>
<dbReference type="InterPro" id="IPR001279">
    <property type="entry name" value="Metallo-B-lactamas"/>
</dbReference>
<feature type="transmembrane region" description="Helical" evidence="6">
    <location>
        <begin position="209"/>
        <end position="228"/>
    </location>
</feature>
<keyword evidence="9" id="KW-1185">Reference proteome</keyword>
<dbReference type="SUPFAM" id="SSF56281">
    <property type="entry name" value="Metallo-hydrolase/oxidoreductase"/>
    <property type="match status" value="1"/>
</dbReference>
<dbReference type="GO" id="GO:0030420">
    <property type="term" value="P:establishment of competence for transformation"/>
    <property type="evidence" value="ECO:0007669"/>
    <property type="project" value="InterPro"/>
</dbReference>
<dbReference type="InterPro" id="IPR004477">
    <property type="entry name" value="ComEC_N"/>
</dbReference>
<dbReference type="InterPro" id="IPR035681">
    <property type="entry name" value="ComA-like_MBL"/>
</dbReference>
<feature type="transmembrane region" description="Helical" evidence="6">
    <location>
        <begin position="370"/>
        <end position="392"/>
    </location>
</feature>
<feature type="transmembrane region" description="Helical" evidence="6">
    <location>
        <begin position="20"/>
        <end position="39"/>
    </location>
</feature>
<evidence type="ECO:0000256" key="6">
    <source>
        <dbReference type="SAM" id="Phobius"/>
    </source>
</evidence>
<dbReference type="PATRIC" id="fig|748449.3.peg.1841"/>
<name>L0K979_HALHC</name>
<evidence type="ECO:0000259" key="7">
    <source>
        <dbReference type="SMART" id="SM00849"/>
    </source>
</evidence>
<protein>
    <submittedName>
        <fullName evidence="8">DNA internalization-related competence protein ComEC/Rec2</fullName>
    </submittedName>
</protein>
<dbReference type="PANTHER" id="PTHR30619">
    <property type="entry name" value="DNA INTERNALIZATION/COMPETENCE PROTEIN COMEC/REC2"/>
    <property type="match status" value="1"/>
</dbReference>
<dbReference type="GO" id="GO:0005886">
    <property type="term" value="C:plasma membrane"/>
    <property type="evidence" value="ECO:0007669"/>
    <property type="project" value="UniProtKB-SubCell"/>
</dbReference>
<evidence type="ECO:0000256" key="2">
    <source>
        <dbReference type="ARBA" id="ARBA00022475"/>
    </source>
</evidence>
<feature type="transmembrane region" description="Helical" evidence="6">
    <location>
        <begin position="399"/>
        <end position="415"/>
    </location>
</feature>
<dbReference type="KEGG" id="hhl:Halha_1911"/>
<feature type="domain" description="Metallo-beta-lactamase" evidence="7">
    <location>
        <begin position="497"/>
        <end position="690"/>
    </location>
</feature>
<dbReference type="PANTHER" id="PTHR30619:SF1">
    <property type="entry name" value="RECOMBINATION PROTEIN 2"/>
    <property type="match status" value="1"/>
</dbReference>
<dbReference type="Pfam" id="PF00753">
    <property type="entry name" value="Lactamase_B"/>
    <property type="match status" value="1"/>
</dbReference>
<feature type="transmembrane region" description="Helical" evidence="6">
    <location>
        <begin position="421"/>
        <end position="446"/>
    </location>
</feature>
<evidence type="ECO:0000256" key="5">
    <source>
        <dbReference type="ARBA" id="ARBA00023136"/>
    </source>
</evidence>
<keyword evidence="4 6" id="KW-1133">Transmembrane helix</keyword>
<dbReference type="STRING" id="748449.Halha_1911"/>
<dbReference type="InterPro" id="IPR036866">
    <property type="entry name" value="RibonucZ/Hydroxyglut_hydro"/>
</dbReference>
<evidence type="ECO:0000256" key="1">
    <source>
        <dbReference type="ARBA" id="ARBA00004651"/>
    </source>
</evidence>
<feature type="transmembrane region" description="Helical" evidence="6">
    <location>
        <begin position="467"/>
        <end position="483"/>
    </location>
</feature>
<dbReference type="CDD" id="cd07731">
    <property type="entry name" value="ComA-like_MBL-fold"/>
    <property type="match status" value="1"/>
</dbReference>
<evidence type="ECO:0000313" key="9">
    <source>
        <dbReference type="Proteomes" id="UP000010880"/>
    </source>
</evidence>
<dbReference type="Pfam" id="PF03772">
    <property type="entry name" value="Competence"/>
    <property type="match status" value="1"/>
</dbReference>
<accession>L0K979</accession>
<dbReference type="InterPro" id="IPR004797">
    <property type="entry name" value="Competence_ComEC/Rec2"/>
</dbReference>
<evidence type="ECO:0000256" key="3">
    <source>
        <dbReference type="ARBA" id="ARBA00022692"/>
    </source>
</evidence>
<dbReference type="NCBIfam" id="TIGR00360">
    <property type="entry name" value="ComEC_N-term"/>
    <property type="match status" value="1"/>
</dbReference>
<feature type="transmembrane region" description="Helical" evidence="6">
    <location>
        <begin position="285"/>
        <end position="304"/>
    </location>
</feature>
<feature type="transmembrane region" description="Helical" evidence="6">
    <location>
        <begin position="339"/>
        <end position="358"/>
    </location>
</feature>
<dbReference type="Proteomes" id="UP000010880">
    <property type="component" value="Chromosome"/>
</dbReference>
<keyword evidence="3 6" id="KW-0812">Transmembrane</keyword>
<keyword evidence="2" id="KW-1003">Cell membrane</keyword>
<feature type="transmembrane region" description="Helical" evidence="6">
    <location>
        <begin position="240"/>
        <end position="273"/>
    </location>
</feature>
<dbReference type="NCBIfam" id="TIGR00361">
    <property type="entry name" value="ComEC_Rec2"/>
    <property type="match status" value="1"/>
</dbReference>
<dbReference type="AlphaFoldDB" id="L0K979"/>
<dbReference type="InterPro" id="IPR052159">
    <property type="entry name" value="Competence_DNA_uptake"/>
</dbReference>
<comment type="subcellular location">
    <subcellularLocation>
        <location evidence="1">Cell membrane</location>
        <topology evidence="1">Multi-pass membrane protein</topology>
    </subcellularLocation>
</comment>
<proteinExistence type="predicted"/>
<dbReference type="HOGENOM" id="CLU_010363_2_1_9"/>
<dbReference type="InterPro" id="IPR025405">
    <property type="entry name" value="DUF4131"/>
</dbReference>
<dbReference type="Pfam" id="PF13567">
    <property type="entry name" value="DUF4131"/>
    <property type="match status" value="1"/>
</dbReference>
<gene>
    <name evidence="8" type="ordered locus">Halha_1911</name>
</gene>